<protein>
    <recommendedName>
        <fullName evidence="5">C-type lectin domain-containing protein</fullName>
    </recommendedName>
</protein>
<accession>A0A914A3Y8</accession>
<dbReference type="PANTHER" id="PTHR22803">
    <property type="entry name" value="MANNOSE, PHOSPHOLIPASE, LECTIN RECEPTOR RELATED"/>
    <property type="match status" value="1"/>
</dbReference>
<keyword evidence="1" id="KW-1015">Disulfide bond</keyword>
<feature type="signal peptide" evidence="4">
    <location>
        <begin position="1"/>
        <end position="29"/>
    </location>
</feature>
<feature type="compositionally biased region" description="Polar residues" evidence="2">
    <location>
        <begin position="826"/>
        <end position="835"/>
    </location>
</feature>
<keyword evidence="7" id="KW-1185">Reference proteome</keyword>
<feature type="domain" description="C-type lectin" evidence="5">
    <location>
        <begin position="76"/>
        <end position="196"/>
    </location>
</feature>
<dbReference type="PROSITE" id="PS00615">
    <property type="entry name" value="C_TYPE_LECTIN_1"/>
    <property type="match status" value="1"/>
</dbReference>
<dbReference type="InterPro" id="IPR016187">
    <property type="entry name" value="CTDL_fold"/>
</dbReference>
<reference evidence="6" key="1">
    <citation type="submission" date="2022-11" db="UniProtKB">
        <authorList>
            <consortium name="EnsemblMetazoa"/>
        </authorList>
    </citation>
    <scope>IDENTIFICATION</scope>
</reference>
<dbReference type="CDD" id="cd00037">
    <property type="entry name" value="CLECT"/>
    <property type="match status" value="1"/>
</dbReference>
<feature type="transmembrane region" description="Helical" evidence="3">
    <location>
        <begin position="541"/>
        <end position="565"/>
    </location>
</feature>
<evidence type="ECO:0000256" key="4">
    <source>
        <dbReference type="SAM" id="SignalP"/>
    </source>
</evidence>
<dbReference type="InterPro" id="IPR001304">
    <property type="entry name" value="C-type_lectin-like"/>
</dbReference>
<dbReference type="InterPro" id="IPR050111">
    <property type="entry name" value="C-type_lectin/snaclec_domain"/>
</dbReference>
<evidence type="ECO:0000259" key="5">
    <source>
        <dbReference type="PROSITE" id="PS50041"/>
    </source>
</evidence>
<dbReference type="SMART" id="SM00034">
    <property type="entry name" value="CLECT"/>
    <property type="match status" value="2"/>
</dbReference>
<keyword evidence="3" id="KW-0472">Membrane</keyword>
<dbReference type="SUPFAM" id="SSF56436">
    <property type="entry name" value="C-type lectin-like"/>
    <property type="match status" value="2"/>
</dbReference>
<keyword evidence="4" id="KW-0732">Signal</keyword>
<dbReference type="Gene3D" id="3.10.100.10">
    <property type="entry name" value="Mannose-Binding Protein A, subunit A"/>
    <property type="match status" value="2"/>
</dbReference>
<proteinExistence type="predicted"/>
<feature type="compositionally biased region" description="Polar residues" evidence="2">
    <location>
        <begin position="881"/>
        <end position="898"/>
    </location>
</feature>
<keyword evidence="3" id="KW-0812">Transmembrane</keyword>
<evidence type="ECO:0000313" key="6">
    <source>
        <dbReference type="EnsemblMetazoa" id="XP_038058567.1"/>
    </source>
</evidence>
<feature type="region of interest" description="Disordered" evidence="2">
    <location>
        <begin position="675"/>
        <end position="1029"/>
    </location>
</feature>
<feature type="compositionally biased region" description="Basic and acidic residues" evidence="2">
    <location>
        <begin position="697"/>
        <end position="710"/>
    </location>
</feature>
<evidence type="ECO:0000256" key="3">
    <source>
        <dbReference type="SAM" id="Phobius"/>
    </source>
</evidence>
<name>A0A914A3Y8_PATMI</name>
<dbReference type="OrthoDB" id="7357196at2759"/>
<dbReference type="GeneID" id="119729846"/>
<dbReference type="EnsemblMetazoa" id="XM_038202639.1">
    <property type="protein sequence ID" value="XP_038058567.1"/>
    <property type="gene ID" value="LOC119729846"/>
</dbReference>
<feature type="region of interest" description="Disordered" evidence="2">
    <location>
        <begin position="614"/>
        <end position="644"/>
    </location>
</feature>
<feature type="compositionally biased region" description="Low complexity" evidence="2">
    <location>
        <begin position="463"/>
        <end position="473"/>
    </location>
</feature>
<dbReference type="PROSITE" id="PS50041">
    <property type="entry name" value="C_TYPE_LECTIN_2"/>
    <property type="match status" value="2"/>
</dbReference>
<feature type="compositionally biased region" description="Polar residues" evidence="2">
    <location>
        <begin position="926"/>
        <end position="940"/>
    </location>
</feature>
<evidence type="ECO:0000256" key="2">
    <source>
        <dbReference type="SAM" id="MobiDB-lite"/>
    </source>
</evidence>
<evidence type="ECO:0000256" key="1">
    <source>
        <dbReference type="ARBA" id="ARBA00023157"/>
    </source>
</evidence>
<organism evidence="6 7">
    <name type="scientific">Patiria miniata</name>
    <name type="common">Bat star</name>
    <name type="synonym">Asterina miniata</name>
    <dbReference type="NCBI Taxonomy" id="46514"/>
    <lineage>
        <taxon>Eukaryota</taxon>
        <taxon>Metazoa</taxon>
        <taxon>Echinodermata</taxon>
        <taxon>Eleutherozoa</taxon>
        <taxon>Asterozoa</taxon>
        <taxon>Asteroidea</taxon>
        <taxon>Valvatacea</taxon>
        <taxon>Valvatida</taxon>
        <taxon>Asterinidae</taxon>
        <taxon>Patiria</taxon>
    </lineage>
</organism>
<dbReference type="InterPro" id="IPR018378">
    <property type="entry name" value="C-type_lectin_CS"/>
</dbReference>
<feature type="region of interest" description="Disordered" evidence="2">
    <location>
        <begin position="452"/>
        <end position="513"/>
    </location>
</feature>
<feature type="compositionally biased region" description="Polar residues" evidence="2">
    <location>
        <begin position="1020"/>
        <end position="1029"/>
    </location>
</feature>
<dbReference type="InterPro" id="IPR016186">
    <property type="entry name" value="C-type_lectin-like/link_sf"/>
</dbReference>
<feature type="chain" id="PRO_5037644287" description="C-type lectin domain-containing protein" evidence="4">
    <location>
        <begin position="30"/>
        <end position="1029"/>
    </location>
</feature>
<evidence type="ECO:0000313" key="7">
    <source>
        <dbReference type="Proteomes" id="UP000887568"/>
    </source>
</evidence>
<sequence>MPSMNQLEFAVCVQLVMICVHLNSLPVMCQESYGGVRQRRTAQGSGGAATCECRTESATLTCSEEPTDCDDDEVSHRGSCYRFIRDDRMSRDDAHRDCIARNSHLVYIETEEEQTFLANHSESLIGSDNRNNVRNHYWIGLIPTSSNVWLDGNQANNDMFEISQDSAAGCFSVYKSSGKLLLHGENCDQNHYFICERPRECSLGVHVNHNSTCYWISESWWLQLSAKGFCTNNGGHLLYIESQDELQFINSNLPIVDGVRYWIGLTTQYAWMDGSRAIYQGFAQSQYSNNKGSLCFRLHPADAFLWYDRVCSQNYAYICEREIPVLSSQERQNPGISCRPPVADLDRLLDSIPLCVRSDSHYFNNYVLCQCNNDETCISGCGCARDNTVARFETIRCNCGFCSFTFDESGDDRVGVWPSNFSCTCSVNGTSSNVTVVNGEFACVPDDSESMTTLGDNRNDQHTTSVTSSTPTTAGQGSTEERATERPATTGITVGQSSTEDGAIGRPVTADKPMTTVVSGGGGTVGSGGGGGLAGQTGVPIGVPVGVTLALLFLLVVLVVGFILWRRREKKNNKGIDKPLTTNTLVAGSNVNPTYGLDEDDHVTDDILKPVAAVRPRVPKSKPNNVYADVKPNDQSTSAAGTSEAESYATIQSAGYTPYTPDGQKDVYTALQGTRNNNEDRNAPIPSNGYTAYKPKRGNDVYTDLKKTGNNDDDDDPAVYTPIPNNGPKQDKDDPENEYVDPEYVMVAPSVQRNGAGGVKAPVPLPKPKNLTKDSGYVSVDAPIGDSASKGRAGYVDVDAPSVEFSDGSKPSARSKKPGSGYVSVDSPSATFASNQDDDPENAYYFKLEKPPADDEDDYSLASAPRVNDYDTFNRAGGKRSSANSPTDDGVYNLTSVPEDNEYNTFHRPGKRRPSNNAPTDDGLYSLTSVPEGNEYNTFNRPGVRRPSNNAPTDDGLYSLTNPPGDDEYSTFDRLGNRGPSANAPTDEGVYSLTGPPEGDVYSTANRVGKKRTPGAPAINNESEYSTLD</sequence>
<dbReference type="Pfam" id="PF00059">
    <property type="entry name" value="Lectin_C"/>
    <property type="match status" value="2"/>
</dbReference>
<feature type="domain" description="C-type lectin" evidence="5">
    <location>
        <begin position="209"/>
        <end position="320"/>
    </location>
</feature>
<dbReference type="AlphaFoldDB" id="A0A914A3Y8"/>
<dbReference type="RefSeq" id="XP_038058567.1">
    <property type="nucleotide sequence ID" value="XM_038202639.1"/>
</dbReference>
<feature type="compositionally biased region" description="Polar residues" evidence="2">
    <location>
        <begin position="491"/>
        <end position="500"/>
    </location>
</feature>
<dbReference type="Proteomes" id="UP000887568">
    <property type="component" value="Unplaced"/>
</dbReference>
<dbReference type="OMA" id="HICERRT"/>
<keyword evidence="3" id="KW-1133">Transmembrane helix</keyword>